<protein>
    <submittedName>
        <fullName evidence="1">15153_t:CDS:1</fullName>
    </submittedName>
</protein>
<evidence type="ECO:0000313" key="1">
    <source>
        <dbReference type="EMBL" id="CAG8815716.1"/>
    </source>
</evidence>
<reference evidence="1" key="1">
    <citation type="submission" date="2021-06" db="EMBL/GenBank/DDBJ databases">
        <authorList>
            <person name="Kallberg Y."/>
            <person name="Tangrot J."/>
            <person name="Rosling A."/>
        </authorList>
    </citation>
    <scope>NUCLEOTIDE SEQUENCE</scope>
    <source>
        <strain evidence="1">MA461A</strain>
    </source>
</reference>
<sequence length="165" mass="17279">TCQGSKLQPGDGTQNPNGACFQTQMGETPAKGKMVSTVITNPQNGQTLGANQAFTVTARVSNLNTGFFSDPAKAYYTKSQSLGNNGQINGHSHITIQQLNGNNPPDPNVFAFFKGLNDPANGQGDLSVAVANGLPPGNYRICTMASSESHQPVLMPVAQRGAQDD</sequence>
<organism evidence="1 2">
    <name type="scientific">Racocetra persica</name>
    <dbReference type="NCBI Taxonomy" id="160502"/>
    <lineage>
        <taxon>Eukaryota</taxon>
        <taxon>Fungi</taxon>
        <taxon>Fungi incertae sedis</taxon>
        <taxon>Mucoromycota</taxon>
        <taxon>Glomeromycotina</taxon>
        <taxon>Glomeromycetes</taxon>
        <taxon>Diversisporales</taxon>
        <taxon>Gigasporaceae</taxon>
        <taxon>Racocetra</taxon>
    </lineage>
</organism>
<gene>
    <name evidence="1" type="ORF">RPERSI_LOCUS24287</name>
</gene>
<comment type="caution">
    <text evidence="1">The sequence shown here is derived from an EMBL/GenBank/DDBJ whole genome shotgun (WGS) entry which is preliminary data.</text>
</comment>
<feature type="non-terminal residue" evidence="1">
    <location>
        <position position="165"/>
    </location>
</feature>
<dbReference type="Proteomes" id="UP000789920">
    <property type="component" value="Unassembled WGS sequence"/>
</dbReference>
<feature type="non-terminal residue" evidence="1">
    <location>
        <position position="1"/>
    </location>
</feature>
<name>A0ACA9RXG5_9GLOM</name>
<keyword evidence="2" id="KW-1185">Reference proteome</keyword>
<proteinExistence type="predicted"/>
<dbReference type="EMBL" id="CAJVQC010077629">
    <property type="protein sequence ID" value="CAG8815716.1"/>
    <property type="molecule type" value="Genomic_DNA"/>
</dbReference>
<evidence type="ECO:0000313" key="2">
    <source>
        <dbReference type="Proteomes" id="UP000789920"/>
    </source>
</evidence>
<accession>A0ACA9RXG5</accession>